<dbReference type="SUPFAM" id="SSF48557">
    <property type="entry name" value="L-aspartase-like"/>
    <property type="match status" value="1"/>
</dbReference>
<reference evidence="5 6" key="1">
    <citation type="submission" date="2024-09" db="EMBL/GenBank/DDBJ databases">
        <authorList>
            <person name="Sun Q."/>
            <person name="Mori K."/>
        </authorList>
    </citation>
    <scope>NUCLEOTIDE SEQUENCE [LARGE SCALE GENOMIC DNA]</scope>
    <source>
        <strain evidence="5 6">CCM 7904</strain>
    </source>
</reference>
<evidence type="ECO:0000313" key="5">
    <source>
        <dbReference type="EMBL" id="MFC0202020.1"/>
    </source>
</evidence>
<keyword evidence="6" id="KW-1185">Reference proteome</keyword>
<dbReference type="InterPro" id="IPR022761">
    <property type="entry name" value="Fumarate_lyase_N"/>
</dbReference>
<dbReference type="RefSeq" id="WP_265508602.1">
    <property type="nucleotide sequence ID" value="NZ_JAOTBE010000091.1"/>
</dbReference>
<evidence type="ECO:0000259" key="4">
    <source>
        <dbReference type="Pfam" id="PF00206"/>
    </source>
</evidence>
<protein>
    <submittedName>
        <fullName evidence="5">Lyase family protein</fullName>
    </submittedName>
</protein>
<dbReference type="InterPro" id="IPR020557">
    <property type="entry name" value="Fumarate_lyase_CS"/>
</dbReference>
<dbReference type="Gene3D" id="1.20.200.10">
    <property type="entry name" value="Fumarase/aspartase (Central domain)"/>
    <property type="match status" value="1"/>
</dbReference>
<dbReference type="PANTHER" id="PTHR43172:SF2">
    <property type="entry name" value="ADENYLOSUCCINATE LYASE C-TERMINAL DOMAIN-CONTAINING PROTEIN"/>
    <property type="match status" value="1"/>
</dbReference>
<name>A0ABV6CMN4_9RHOB</name>
<proteinExistence type="inferred from homology"/>
<dbReference type="PRINTS" id="PR00149">
    <property type="entry name" value="FUMRATELYASE"/>
</dbReference>
<comment type="caution">
    <text evidence="5">The sequence shown here is derived from an EMBL/GenBank/DDBJ whole genome shotgun (WGS) entry which is preliminary data.</text>
</comment>
<comment type="similarity">
    <text evidence="1">Belongs to the class-II fumarase/aspartase family.</text>
</comment>
<dbReference type="Proteomes" id="UP001589795">
    <property type="component" value="Unassembled WGS sequence"/>
</dbReference>
<feature type="domain" description="Fumarate lyase N-terminal" evidence="4">
    <location>
        <begin position="27"/>
        <end position="285"/>
    </location>
</feature>
<sequence>MLTDGLFSDPELRALMGAEAQLSTMGRVEAALARAQGMRGIIPADSADRIAKVARSIALDPTALVASAARAGIPAQAFVAALKDACGTDQAFVHYGATSQDIQDSALVLQLREALMVLEERLAELIEELRSKADAHADLVLPARTRFQIAAPTTLGAKIAVWRAPLLRHLERLSELRPRLLNLSLHGAAGTGAAFGPDAAALRADVARDLGLGAPEVPWHAARDAIAELGGWLSLVTGSLGKIGADLILLGQSEVGEIHAGTGGGSSTMPQKCNPVAAEALVSIARLNAGASGTLQGSLVHAQERDGSALAVEWEILPDMLIRTGAALRLALDLSRSLTPNPRRIAETFAADRGAMLAEAAGFYLARHMPRAEAQRIVATALSDMASDSRETLTSALRRLQPGHDWTNILAPEQNTGPGNDINMGGEAT</sequence>
<accession>A0ABV6CMN4</accession>
<dbReference type="InterPro" id="IPR000362">
    <property type="entry name" value="Fumarate_lyase_fam"/>
</dbReference>
<evidence type="ECO:0000256" key="3">
    <source>
        <dbReference type="SAM" id="MobiDB-lite"/>
    </source>
</evidence>
<gene>
    <name evidence="5" type="ORF">ACFFIZ_17320</name>
</gene>
<organism evidence="5 6">
    <name type="scientific">Paracoccus rhizosphaerae</name>
    <dbReference type="NCBI Taxonomy" id="1133347"/>
    <lineage>
        <taxon>Bacteria</taxon>
        <taxon>Pseudomonadati</taxon>
        <taxon>Pseudomonadota</taxon>
        <taxon>Alphaproteobacteria</taxon>
        <taxon>Rhodobacterales</taxon>
        <taxon>Paracoccaceae</taxon>
        <taxon>Paracoccus</taxon>
    </lineage>
</organism>
<evidence type="ECO:0000256" key="2">
    <source>
        <dbReference type="SAM" id="Coils"/>
    </source>
</evidence>
<dbReference type="PRINTS" id="PR00145">
    <property type="entry name" value="ARGSUCLYASE"/>
</dbReference>
<dbReference type="PANTHER" id="PTHR43172">
    <property type="entry name" value="ADENYLOSUCCINATE LYASE"/>
    <property type="match status" value="1"/>
</dbReference>
<dbReference type="EMBL" id="JBHLWQ010000160">
    <property type="protein sequence ID" value="MFC0202020.1"/>
    <property type="molecule type" value="Genomic_DNA"/>
</dbReference>
<dbReference type="PROSITE" id="PS00163">
    <property type="entry name" value="FUMARATE_LYASES"/>
    <property type="match status" value="1"/>
</dbReference>
<keyword evidence="2" id="KW-0175">Coiled coil</keyword>
<dbReference type="GO" id="GO:0016829">
    <property type="term" value="F:lyase activity"/>
    <property type="evidence" value="ECO:0007669"/>
    <property type="project" value="UniProtKB-KW"/>
</dbReference>
<evidence type="ECO:0000256" key="1">
    <source>
        <dbReference type="ARBA" id="ARBA00034772"/>
    </source>
</evidence>
<keyword evidence="5" id="KW-0456">Lyase</keyword>
<dbReference type="InterPro" id="IPR008948">
    <property type="entry name" value="L-Aspartase-like"/>
</dbReference>
<feature type="coiled-coil region" evidence="2">
    <location>
        <begin position="108"/>
        <end position="135"/>
    </location>
</feature>
<feature type="region of interest" description="Disordered" evidence="3">
    <location>
        <begin position="404"/>
        <end position="429"/>
    </location>
</feature>
<dbReference type="Pfam" id="PF00206">
    <property type="entry name" value="Lyase_1"/>
    <property type="match status" value="1"/>
</dbReference>
<evidence type="ECO:0000313" key="6">
    <source>
        <dbReference type="Proteomes" id="UP001589795"/>
    </source>
</evidence>